<proteinExistence type="predicted"/>
<evidence type="ECO:0008006" key="3">
    <source>
        <dbReference type="Google" id="ProtNLM"/>
    </source>
</evidence>
<reference evidence="1 2" key="1">
    <citation type="submission" date="2023-09" db="EMBL/GenBank/DDBJ databases">
        <authorList>
            <person name="Rey-Velasco X."/>
        </authorList>
    </citation>
    <scope>NUCLEOTIDE SEQUENCE [LARGE SCALE GENOMIC DNA]</scope>
    <source>
        <strain evidence="1 2">W242</strain>
    </source>
</reference>
<evidence type="ECO:0000313" key="1">
    <source>
        <dbReference type="EMBL" id="MDT0556151.1"/>
    </source>
</evidence>
<organism evidence="1 2">
    <name type="scientific">Patiriisocius hiemis</name>
    <dbReference type="NCBI Taxonomy" id="3075604"/>
    <lineage>
        <taxon>Bacteria</taxon>
        <taxon>Pseudomonadati</taxon>
        <taxon>Bacteroidota</taxon>
        <taxon>Flavobacteriia</taxon>
        <taxon>Flavobacteriales</taxon>
        <taxon>Flavobacteriaceae</taxon>
        <taxon>Patiriisocius</taxon>
    </lineage>
</organism>
<comment type="caution">
    <text evidence="1">The sequence shown here is derived from an EMBL/GenBank/DDBJ whole genome shotgun (WGS) entry which is preliminary data.</text>
</comment>
<dbReference type="Proteomes" id="UP001254488">
    <property type="component" value="Unassembled WGS sequence"/>
</dbReference>
<name>A0ABU2YE58_9FLAO</name>
<accession>A0ABU2YE58</accession>
<sequence>MNKTIMYVSLAISLFLLNSCGSTKLVQEYKNPETVNFEANKVLVVGITADKELRRTYEKKMTDALDKKDVIAVKSIDFFESSFTNNKQSLEQLDNIEQRLLDAGFDTILFTKVTGSESRLTVVDAYRSFAKAYQRFDDYFYDNVHHYYKEQQERYQVYKTETSLFCICPGKDRELLWRGEIEVVDADKVNRNINSYIKILFETLQENKLLLL</sequence>
<dbReference type="EMBL" id="JAVRHZ010000005">
    <property type="protein sequence ID" value="MDT0556151.1"/>
    <property type="molecule type" value="Genomic_DNA"/>
</dbReference>
<protein>
    <recommendedName>
        <fullName evidence="3">Cardiolipin synthetase</fullName>
    </recommendedName>
</protein>
<evidence type="ECO:0000313" key="2">
    <source>
        <dbReference type="Proteomes" id="UP001254488"/>
    </source>
</evidence>
<gene>
    <name evidence="1" type="ORF">RM538_09055</name>
</gene>
<keyword evidence="2" id="KW-1185">Reference proteome</keyword>
<dbReference type="RefSeq" id="WP_311333106.1">
    <property type="nucleotide sequence ID" value="NZ_JAVRHZ010000005.1"/>
</dbReference>